<comment type="caution">
    <text evidence="2">The sequence shown here is derived from an EMBL/GenBank/DDBJ whole genome shotgun (WGS) entry which is preliminary data.</text>
</comment>
<proteinExistence type="predicted"/>
<protein>
    <recommendedName>
        <fullName evidence="4">Peptidase M10 metallopeptidase domain-containing protein</fullName>
    </recommendedName>
</protein>
<evidence type="ECO:0000313" key="3">
    <source>
        <dbReference type="Proteomes" id="UP001620626"/>
    </source>
</evidence>
<keyword evidence="3" id="KW-1185">Reference proteome</keyword>
<feature type="signal peptide" evidence="1">
    <location>
        <begin position="1"/>
        <end position="20"/>
    </location>
</feature>
<sequence>MRVIIHLTFLLLPLSVVLLADDFPDSSNSGPLYLCDERSWEAHFETEYVALDQSTRWDTAHLRHKSFALRFQLTGKCENGFLICYPGSLDPSGANWTYGISPETQFQVPNHQESKVAEECLEYQKKFDKNKNQIASLWHGVRVSAPKAFGGIIIELSISKEKYNLSDVQSFNIEFGNARKLMTKVTDETGREIKFSKDEAIRKAFLSNKIKRDAKLRNYTGLWMLGLDVLPMNNQAKMQLHVYRDCGCEMHAWFVHPSDEVPPLLSDHPVVSVDCQTTVQEADSQQFALPTPVGVGRAIRMRRRLNKNPEGIDERVGMGHTERLKSIVKNCTCMKQRRKRPAQGGELPEIARHEAGHAAALIRNTNAVRFISVDIVANGDNLGNTMGDFEPESYNIAQLSAAIDFTLGN</sequence>
<dbReference type="AlphaFoldDB" id="A0ABD2MC37"/>
<accession>A0ABD2MC37</accession>
<dbReference type="Proteomes" id="UP001620626">
    <property type="component" value="Unassembled WGS sequence"/>
</dbReference>
<gene>
    <name evidence="2" type="ORF">niasHT_000371</name>
</gene>
<name>A0ABD2MC37_9BILA</name>
<evidence type="ECO:0008006" key="4">
    <source>
        <dbReference type="Google" id="ProtNLM"/>
    </source>
</evidence>
<feature type="chain" id="PRO_5044762142" description="Peptidase M10 metallopeptidase domain-containing protein" evidence="1">
    <location>
        <begin position="21"/>
        <end position="409"/>
    </location>
</feature>
<evidence type="ECO:0000256" key="1">
    <source>
        <dbReference type="SAM" id="SignalP"/>
    </source>
</evidence>
<reference evidence="2 3" key="1">
    <citation type="submission" date="2024-10" db="EMBL/GenBank/DDBJ databases">
        <authorList>
            <person name="Kim D."/>
        </authorList>
    </citation>
    <scope>NUCLEOTIDE SEQUENCE [LARGE SCALE GENOMIC DNA]</scope>
    <source>
        <strain evidence="2">BH-2024</strain>
    </source>
</reference>
<evidence type="ECO:0000313" key="2">
    <source>
        <dbReference type="EMBL" id="KAL3125099.1"/>
    </source>
</evidence>
<keyword evidence="1" id="KW-0732">Signal</keyword>
<organism evidence="2 3">
    <name type="scientific">Heterodera trifolii</name>
    <dbReference type="NCBI Taxonomy" id="157864"/>
    <lineage>
        <taxon>Eukaryota</taxon>
        <taxon>Metazoa</taxon>
        <taxon>Ecdysozoa</taxon>
        <taxon>Nematoda</taxon>
        <taxon>Chromadorea</taxon>
        <taxon>Rhabditida</taxon>
        <taxon>Tylenchina</taxon>
        <taxon>Tylenchomorpha</taxon>
        <taxon>Tylenchoidea</taxon>
        <taxon>Heteroderidae</taxon>
        <taxon>Heteroderinae</taxon>
        <taxon>Heterodera</taxon>
    </lineage>
</organism>
<dbReference type="EMBL" id="JBICBT010000051">
    <property type="protein sequence ID" value="KAL3125099.1"/>
    <property type="molecule type" value="Genomic_DNA"/>
</dbReference>